<evidence type="ECO:0000313" key="6">
    <source>
        <dbReference type="EMBL" id="MBU3866324.1"/>
    </source>
</evidence>
<dbReference type="PANTHER" id="PTHR30055:SF151">
    <property type="entry name" value="TRANSCRIPTIONAL REGULATORY PROTEIN"/>
    <property type="match status" value="1"/>
</dbReference>
<keyword evidence="3" id="KW-0804">Transcription</keyword>
<proteinExistence type="predicted"/>
<evidence type="ECO:0000256" key="2">
    <source>
        <dbReference type="ARBA" id="ARBA00023125"/>
    </source>
</evidence>
<reference evidence="6 7" key="1">
    <citation type="submission" date="2021-06" db="EMBL/GenBank/DDBJ databases">
        <authorList>
            <person name="Pan X."/>
        </authorList>
    </citation>
    <scope>NUCLEOTIDE SEQUENCE [LARGE SCALE GENOMIC DNA]</scope>
    <source>
        <strain evidence="6 7">4503</strain>
    </source>
</reference>
<protein>
    <submittedName>
        <fullName evidence="6">TetR/AcrR family transcriptional regulator</fullName>
    </submittedName>
</protein>
<evidence type="ECO:0000256" key="1">
    <source>
        <dbReference type="ARBA" id="ARBA00023015"/>
    </source>
</evidence>
<dbReference type="PROSITE" id="PS50977">
    <property type="entry name" value="HTH_TETR_2"/>
    <property type="match status" value="1"/>
</dbReference>
<keyword evidence="7" id="KW-1185">Reference proteome</keyword>
<organism evidence="6 7">
    <name type="scientific">Streptomyces niphimycinicus</name>
    <dbReference type="NCBI Taxonomy" id="2842201"/>
    <lineage>
        <taxon>Bacteria</taxon>
        <taxon>Bacillati</taxon>
        <taxon>Actinomycetota</taxon>
        <taxon>Actinomycetes</taxon>
        <taxon>Kitasatosporales</taxon>
        <taxon>Streptomycetaceae</taxon>
        <taxon>Streptomyces</taxon>
    </lineage>
</organism>
<evidence type="ECO:0000256" key="3">
    <source>
        <dbReference type="ARBA" id="ARBA00023163"/>
    </source>
</evidence>
<feature type="DNA-binding region" description="H-T-H motif" evidence="4">
    <location>
        <begin position="59"/>
        <end position="78"/>
    </location>
</feature>
<dbReference type="PANTHER" id="PTHR30055">
    <property type="entry name" value="HTH-TYPE TRANSCRIPTIONAL REGULATOR RUTR"/>
    <property type="match status" value="1"/>
</dbReference>
<dbReference type="InterPro" id="IPR001647">
    <property type="entry name" value="HTH_TetR"/>
</dbReference>
<dbReference type="Pfam" id="PF00440">
    <property type="entry name" value="TetR_N"/>
    <property type="match status" value="1"/>
</dbReference>
<dbReference type="EMBL" id="JAHLEM010000218">
    <property type="protein sequence ID" value="MBU3866324.1"/>
    <property type="molecule type" value="Genomic_DNA"/>
</dbReference>
<evidence type="ECO:0000259" key="5">
    <source>
        <dbReference type="PROSITE" id="PS50977"/>
    </source>
</evidence>
<dbReference type="InterPro" id="IPR004111">
    <property type="entry name" value="Repressor_TetR_C"/>
</dbReference>
<evidence type="ECO:0000256" key="4">
    <source>
        <dbReference type="PROSITE-ProRule" id="PRU00335"/>
    </source>
</evidence>
<evidence type="ECO:0000313" key="7">
    <source>
        <dbReference type="Proteomes" id="UP000720508"/>
    </source>
</evidence>
<keyword evidence="1" id="KW-0805">Transcription regulation</keyword>
<comment type="caution">
    <text evidence="6">The sequence shown here is derived from an EMBL/GenBank/DDBJ whole genome shotgun (WGS) entry which is preliminary data.</text>
</comment>
<accession>A0ABS6CHJ1</accession>
<sequence>MRYDGAGCVAGFRWCENRWCEKRRVQVAGPRSRARALTAERIIEVATRICDEEDIEVLTIRRLASDLGVGAMTLYSYFRSKEEILDGIADHVMGNFRLPTAEETSPEAVVRALALAFLDMMREHPSIVRLFATRVSTGPQSMRGAFEAVIGRLREAGFVDGDAVRVYGLIVQYSLGFASYQAPRPWGKADHPEAEELRRRRRHFYGALPREEFPNMVELAEDMTTLPSDEQFLFGLDCLIAGVLRQTGD</sequence>
<dbReference type="Pfam" id="PF02909">
    <property type="entry name" value="TetR_C_1"/>
    <property type="match status" value="1"/>
</dbReference>
<dbReference type="Proteomes" id="UP000720508">
    <property type="component" value="Unassembled WGS sequence"/>
</dbReference>
<dbReference type="InterPro" id="IPR050109">
    <property type="entry name" value="HTH-type_TetR-like_transc_reg"/>
</dbReference>
<name>A0ABS6CHJ1_9ACTN</name>
<feature type="domain" description="HTH tetR-type" evidence="5">
    <location>
        <begin position="36"/>
        <end position="96"/>
    </location>
</feature>
<keyword evidence="2 4" id="KW-0238">DNA-binding</keyword>
<gene>
    <name evidence="6" type="ORF">KN815_20315</name>
</gene>